<evidence type="ECO:0000259" key="3">
    <source>
        <dbReference type="Pfam" id="PF20152"/>
    </source>
</evidence>
<protein>
    <recommendedName>
        <fullName evidence="3">DUF6534 domain-containing protein</fullName>
    </recommendedName>
</protein>
<dbReference type="Pfam" id="PF20152">
    <property type="entry name" value="DUF6534"/>
    <property type="match status" value="1"/>
</dbReference>
<keyword evidence="5" id="KW-1185">Reference proteome</keyword>
<dbReference type="AlphaFoldDB" id="A0A9P7RNT8"/>
<gene>
    <name evidence="4" type="ORF">E1B28_002286</name>
</gene>
<feature type="transmembrane region" description="Helical" evidence="2">
    <location>
        <begin position="15"/>
        <end position="40"/>
    </location>
</feature>
<feature type="transmembrane region" description="Helical" evidence="2">
    <location>
        <begin position="234"/>
        <end position="254"/>
    </location>
</feature>
<accession>A0A9P7RNT8</accession>
<dbReference type="PANTHER" id="PTHR40465">
    <property type="entry name" value="CHROMOSOME 1, WHOLE GENOME SHOTGUN SEQUENCE"/>
    <property type="match status" value="1"/>
</dbReference>
<evidence type="ECO:0000313" key="5">
    <source>
        <dbReference type="Proteomes" id="UP001049176"/>
    </source>
</evidence>
<dbReference type="RefSeq" id="XP_043002794.1">
    <property type="nucleotide sequence ID" value="XM_043159195.1"/>
</dbReference>
<evidence type="ECO:0000256" key="2">
    <source>
        <dbReference type="SAM" id="Phobius"/>
    </source>
</evidence>
<organism evidence="4 5">
    <name type="scientific">Marasmius oreades</name>
    <name type="common">fairy-ring Marasmius</name>
    <dbReference type="NCBI Taxonomy" id="181124"/>
    <lineage>
        <taxon>Eukaryota</taxon>
        <taxon>Fungi</taxon>
        <taxon>Dikarya</taxon>
        <taxon>Basidiomycota</taxon>
        <taxon>Agaricomycotina</taxon>
        <taxon>Agaricomycetes</taxon>
        <taxon>Agaricomycetidae</taxon>
        <taxon>Agaricales</taxon>
        <taxon>Marasmiineae</taxon>
        <taxon>Marasmiaceae</taxon>
        <taxon>Marasmius</taxon>
    </lineage>
</organism>
<dbReference type="OrthoDB" id="3190888at2759"/>
<keyword evidence="2" id="KW-0812">Transmembrane</keyword>
<feature type="region of interest" description="Disordered" evidence="1">
    <location>
        <begin position="262"/>
        <end position="286"/>
    </location>
</feature>
<reference evidence="4" key="1">
    <citation type="journal article" date="2021" name="Genome Biol. Evol.">
        <title>The assembled and annotated genome of the fairy-ring fungus Marasmius oreades.</title>
        <authorList>
            <person name="Hiltunen M."/>
            <person name="Ament-Velasquez S.L."/>
            <person name="Johannesson H."/>
        </authorList>
    </citation>
    <scope>NUCLEOTIDE SEQUENCE</scope>
    <source>
        <strain evidence="4">03SP1</strain>
    </source>
</reference>
<feature type="transmembrane region" description="Helical" evidence="2">
    <location>
        <begin position="167"/>
        <end position="187"/>
    </location>
</feature>
<dbReference type="PANTHER" id="PTHR40465:SF1">
    <property type="entry name" value="DUF6534 DOMAIN-CONTAINING PROTEIN"/>
    <property type="match status" value="1"/>
</dbReference>
<feature type="domain" description="DUF6534" evidence="3">
    <location>
        <begin position="173"/>
        <end position="258"/>
    </location>
</feature>
<dbReference type="KEGG" id="more:E1B28_002286"/>
<dbReference type="EMBL" id="CM032190">
    <property type="protein sequence ID" value="KAG7086323.1"/>
    <property type="molecule type" value="Genomic_DNA"/>
</dbReference>
<dbReference type="GeneID" id="66071362"/>
<dbReference type="Proteomes" id="UP001049176">
    <property type="component" value="Chromosome 10"/>
</dbReference>
<evidence type="ECO:0000256" key="1">
    <source>
        <dbReference type="SAM" id="MobiDB-lite"/>
    </source>
</evidence>
<name>A0A9P7RNT8_9AGAR</name>
<sequence length="360" mass="39776">MSAGLPVDTTVDNTLGAVLVGFAVACTIYGILLSQVFSYFSSYPLDRWVYKFLVLLILVMETSDQALIGHVIYHYGITNFAKPFVLLKGDVTWSFILQQTIGDIVGAIVKSSFTLRVWRFSECNWVITVILMSLVFGQLALSLAYTVKAFRLSSVFQAVQLQTLGSVTLGVGVLTDAAIAVALCYFLNRLRTGHRHSDTLVNSLVRYAVNTGAITSAVSLTTLILYNLYPHNLVFIATFFILSKFYAISFMATLNTRRVVRGQGTDRQGTERQGGSNDPENNTNMFHLGTRLPSMGPNDMDGWEAAFTPSKVAITSVTYSEAYSEAPFSSYHSQSQSTQSQMDRFQKLEYGEAILLLISD</sequence>
<feature type="compositionally biased region" description="Polar residues" evidence="1">
    <location>
        <begin position="265"/>
        <end position="285"/>
    </location>
</feature>
<feature type="transmembrane region" description="Helical" evidence="2">
    <location>
        <begin position="125"/>
        <end position="147"/>
    </location>
</feature>
<dbReference type="InterPro" id="IPR045339">
    <property type="entry name" value="DUF6534"/>
</dbReference>
<keyword evidence="2" id="KW-0472">Membrane</keyword>
<proteinExistence type="predicted"/>
<comment type="caution">
    <text evidence="4">The sequence shown here is derived from an EMBL/GenBank/DDBJ whole genome shotgun (WGS) entry which is preliminary data.</text>
</comment>
<feature type="transmembrane region" description="Helical" evidence="2">
    <location>
        <begin position="207"/>
        <end position="228"/>
    </location>
</feature>
<keyword evidence="2" id="KW-1133">Transmembrane helix</keyword>
<evidence type="ECO:0000313" key="4">
    <source>
        <dbReference type="EMBL" id="KAG7086323.1"/>
    </source>
</evidence>